<dbReference type="AlphaFoldDB" id="A0A177B8G1"/>
<evidence type="ECO:0000259" key="1">
    <source>
        <dbReference type="Pfam" id="PF13401"/>
    </source>
</evidence>
<dbReference type="PANTHER" id="PTHR12705:SF0">
    <property type="entry name" value="ORIGIN RECOGNITION COMPLEX SUBUNIT 5"/>
    <property type="match status" value="1"/>
</dbReference>
<accession>A0A177B8G1</accession>
<dbReference type="PANTHER" id="PTHR12705">
    <property type="entry name" value="ORIGIN RECOGNITION COMPLEX SUBUNIT 5"/>
    <property type="match status" value="1"/>
</dbReference>
<dbReference type="Pfam" id="PF13401">
    <property type="entry name" value="AAA_22"/>
    <property type="match status" value="1"/>
</dbReference>
<proteinExistence type="predicted"/>
<dbReference type="GO" id="GO:0003688">
    <property type="term" value="F:DNA replication origin binding"/>
    <property type="evidence" value="ECO:0007669"/>
    <property type="project" value="TreeGrafter"/>
</dbReference>
<sequence length="249" mass="29366">MMLEPIKELYARENFTQNFYKLISILKYSTSGVLYIQGDESSGKTTTLRNFARNYEYKSIFVNAYEYYEPVLFFQYIYDSLCKMLKIEHAEQIEISNFIHKFKKIVENMHHDLFIVIDNGNELFNMDANLMYLILTMHSMISCKICTIVSGRHSWSNFNFKLSSIPRCLYPIFIQLDTLTEGEMLSFFDHKYKNDAKKLNIPNETFDKIISITISLLYDSTTDVIEIDYVIGKLIDQTFFEKFIKGTIK</sequence>
<organism evidence="2 3">
    <name type="scientific">Intoshia linei</name>
    <dbReference type="NCBI Taxonomy" id="1819745"/>
    <lineage>
        <taxon>Eukaryota</taxon>
        <taxon>Metazoa</taxon>
        <taxon>Spiralia</taxon>
        <taxon>Lophotrochozoa</taxon>
        <taxon>Mesozoa</taxon>
        <taxon>Orthonectida</taxon>
        <taxon>Rhopaluridae</taxon>
        <taxon>Intoshia</taxon>
    </lineage>
</organism>
<dbReference type="GO" id="GO:0005664">
    <property type="term" value="C:nuclear origin of replication recognition complex"/>
    <property type="evidence" value="ECO:0007669"/>
    <property type="project" value="TreeGrafter"/>
</dbReference>
<dbReference type="InterPro" id="IPR049945">
    <property type="entry name" value="AAA_22"/>
</dbReference>
<protein>
    <recommendedName>
        <fullName evidence="1">ORC1/DEAH AAA+ ATPase domain-containing protein</fullName>
    </recommendedName>
</protein>
<dbReference type="Gene3D" id="3.40.50.300">
    <property type="entry name" value="P-loop containing nucleotide triphosphate hydrolases"/>
    <property type="match status" value="1"/>
</dbReference>
<dbReference type="InterPro" id="IPR027417">
    <property type="entry name" value="P-loop_NTPase"/>
</dbReference>
<comment type="caution">
    <text evidence="2">The sequence shown here is derived from an EMBL/GenBank/DDBJ whole genome shotgun (WGS) entry which is preliminary data.</text>
</comment>
<feature type="domain" description="ORC1/DEAH AAA+ ATPase" evidence="1">
    <location>
        <begin position="29"/>
        <end position="153"/>
    </location>
</feature>
<dbReference type="SUPFAM" id="SSF52540">
    <property type="entry name" value="P-loop containing nucleoside triphosphate hydrolases"/>
    <property type="match status" value="1"/>
</dbReference>
<reference evidence="2 3" key="1">
    <citation type="submission" date="2016-04" db="EMBL/GenBank/DDBJ databases">
        <title>The genome of Intoshia linei affirms orthonectids as highly simplified spiralians.</title>
        <authorList>
            <person name="Mikhailov K.V."/>
            <person name="Slusarev G.S."/>
            <person name="Nikitin M.A."/>
            <person name="Logacheva M.D."/>
            <person name="Penin A."/>
            <person name="Aleoshin V."/>
            <person name="Panchin Y.V."/>
        </authorList>
    </citation>
    <scope>NUCLEOTIDE SEQUENCE [LARGE SCALE GENOMIC DNA]</scope>
    <source>
        <strain evidence="2">Intl2013</strain>
        <tissue evidence="2">Whole animal</tissue>
    </source>
</reference>
<dbReference type="GO" id="GO:0016887">
    <property type="term" value="F:ATP hydrolysis activity"/>
    <property type="evidence" value="ECO:0007669"/>
    <property type="project" value="InterPro"/>
</dbReference>
<dbReference type="GO" id="GO:0006270">
    <property type="term" value="P:DNA replication initiation"/>
    <property type="evidence" value="ECO:0007669"/>
    <property type="project" value="TreeGrafter"/>
</dbReference>
<evidence type="ECO:0000313" key="3">
    <source>
        <dbReference type="Proteomes" id="UP000078046"/>
    </source>
</evidence>
<gene>
    <name evidence="2" type="ORF">A3Q56_01700</name>
</gene>
<dbReference type="InterPro" id="IPR020796">
    <property type="entry name" value="ORC5"/>
</dbReference>
<name>A0A177B8G1_9BILA</name>
<dbReference type="EMBL" id="LWCA01000134">
    <property type="protein sequence ID" value="OAF70546.1"/>
    <property type="molecule type" value="Genomic_DNA"/>
</dbReference>
<evidence type="ECO:0000313" key="2">
    <source>
        <dbReference type="EMBL" id="OAF70546.1"/>
    </source>
</evidence>
<dbReference type="Proteomes" id="UP000078046">
    <property type="component" value="Unassembled WGS sequence"/>
</dbReference>
<keyword evidence="3" id="KW-1185">Reference proteome</keyword>